<dbReference type="EMBL" id="BSEH01001295">
    <property type="protein sequence ID" value="GLJ59715.1"/>
    <property type="molecule type" value="Genomic_DNA"/>
</dbReference>
<dbReference type="SUPFAM" id="SSF57095">
    <property type="entry name" value="Scorpion toxin-like"/>
    <property type="match status" value="1"/>
</dbReference>
<feature type="signal peptide" evidence="1">
    <location>
        <begin position="1"/>
        <end position="22"/>
    </location>
</feature>
<dbReference type="EMBL" id="BSEH01001434">
    <property type="protein sequence ID" value="GLJ59769.1"/>
    <property type="molecule type" value="Genomic_DNA"/>
</dbReference>
<evidence type="ECO:0000259" key="2">
    <source>
        <dbReference type="SMART" id="SM00505"/>
    </source>
</evidence>
<organism evidence="3 6">
    <name type="scientific">Cryptomeria japonica</name>
    <name type="common">Japanese cedar</name>
    <name type="synonym">Cupressus japonica</name>
    <dbReference type="NCBI Taxonomy" id="3369"/>
    <lineage>
        <taxon>Eukaryota</taxon>
        <taxon>Viridiplantae</taxon>
        <taxon>Streptophyta</taxon>
        <taxon>Embryophyta</taxon>
        <taxon>Tracheophyta</taxon>
        <taxon>Spermatophyta</taxon>
        <taxon>Pinopsida</taxon>
        <taxon>Pinidae</taxon>
        <taxon>Conifers II</taxon>
        <taxon>Cupressales</taxon>
        <taxon>Cupressaceae</taxon>
        <taxon>Cryptomeria</taxon>
    </lineage>
</organism>
<protein>
    <recommendedName>
        <fullName evidence="2">Knottins-like domain-containing protein</fullName>
    </recommendedName>
</protein>
<reference evidence="3" key="1">
    <citation type="submission" date="2022-12" db="EMBL/GenBank/DDBJ databases">
        <title>Chromosome-Level Genome Assembly of Japanese Cedar (Cryptomeriajaponica D. Don).</title>
        <authorList>
            <person name="Fujino T."/>
            <person name="Yamaguchi K."/>
            <person name="Yokoyama T."/>
            <person name="Hamanaka T."/>
            <person name="Harazono Y."/>
            <person name="Kamada H."/>
            <person name="Kobayashi W."/>
            <person name="Ujino-Ihara T."/>
            <person name="Uchiyama K."/>
            <person name="Matsumoto A."/>
            <person name="Izuno A."/>
            <person name="Tsumura Y."/>
            <person name="Toyoda A."/>
            <person name="Shigenobu S."/>
            <person name="Moriguchi Y."/>
            <person name="Ueno S."/>
            <person name="Kasahara M."/>
        </authorList>
    </citation>
    <scope>NUCLEOTIDE SEQUENCE</scope>
</reference>
<keyword evidence="1" id="KW-0732">Signal</keyword>
<comment type="caution">
    <text evidence="3">The sequence shown here is derived from an EMBL/GenBank/DDBJ whole genome shotgun (WGS) entry which is preliminary data.</text>
</comment>
<dbReference type="Proteomes" id="UP001234787">
    <property type="component" value="Unassembled WGS sequence"/>
</dbReference>
<proteinExistence type="predicted"/>
<evidence type="ECO:0000256" key="1">
    <source>
        <dbReference type="SAM" id="SignalP"/>
    </source>
</evidence>
<sequence>MANGVYVFVMMFLLLTASVAMGDEYCKSYSGAFHGPCFRFRNGECNDKCMGEDHQDYGECDLDQLVCFCYHSCEN</sequence>
<name>A0AAD3NV83_CRYJA</name>
<keyword evidence="6" id="KW-1185">Reference proteome</keyword>
<dbReference type="SMART" id="SM00505">
    <property type="entry name" value="Knot1"/>
    <property type="match status" value="1"/>
</dbReference>
<gene>
    <name evidence="3" type="ORF">SUGI_1516390</name>
    <name evidence="4" type="ORF">SUGI_1520670</name>
    <name evidence="5" type="ORF">SUGI_1522480</name>
</gene>
<feature type="chain" id="PRO_5042441041" description="Knottins-like domain-containing protein" evidence="1">
    <location>
        <begin position="23"/>
        <end position="75"/>
    </location>
</feature>
<dbReference type="GO" id="GO:0006952">
    <property type="term" value="P:defense response"/>
    <property type="evidence" value="ECO:0007669"/>
    <property type="project" value="InterPro"/>
</dbReference>
<feature type="domain" description="Knottins-like" evidence="2">
    <location>
        <begin position="25"/>
        <end position="73"/>
    </location>
</feature>
<accession>A0AAD3NV83</accession>
<dbReference type="EMBL" id="BSEH01001142">
    <property type="protein sequence ID" value="GLJ59625.1"/>
    <property type="molecule type" value="Genomic_DNA"/>
</dbReference>
<evidence type="ECO:0000313" key="4">
    <source>
        <dbReference type="EMBL" id="GLJ59715.1"/>
    </source>
</evidence>
<dbReference type="Gene3D" id="3.30.30.10">
    <property type="entry name" value="Knottin, scorpion toxin-like"/>
    <property type="match status" value="1"/>
</dbReference>
<evidence type="ECO:0000313" key="5">
    <source>
        <dbReference type="EMBL" id="GLJ59769.1"/>
    </source>
</evidence>
<dbReference type="InterPro" id="IPR036574">
    <property type="entry name" value="Scorpion_toxin-like_sf"/>
</dbReference>
<evidence type="ECO:0000313" key="3">
    <source>
        <dbReference type="EMBL" id="GLJ59625.1"/>
    </source>
</evidence>
<evidence type="ECO:0000313" key="6">
    <source>
        <dbReference type="Proteomes" id="UP001234787"/>
    </source>
</evidence>
<dbReference type="AlphaFoldDB" id="A0AAD3NV83"/>
<dbReference type="Pfam" id="PF00304">
    <property type="entry name" value="Gamma-thionin"/>
    <property type="match status" value="1"/>
</dbReference>
<dbReference type="InterPro" id="IPR003614">
    <property type="entry name" value="Knottins"/>
</dbReference>